<evidence type="ECO:0000256" key="3">
    <source>
        <dbReference type="ARBA" id="ARBA00022989"/>
    </source>
</evidence>
<feature type="compositionally biased region" description="Polar residues" evidence="5">
    <location>
        <begin position="221"/>
        <end position="239"/>
    </location>
</feature>
<evidence type="ECO:0000256" key="5">
    <source>
        <dbReference type="SAM" id="MobiDB-lite"/>
    </source>
</evidence>
<dbReference type="RefSeq" id="XP_006824383.1">
    <property type="nucleotide sequence ID" value="XM_006824320.1"/>
</dbReference>
<evidence type="ECO:0000256" key="1">
    <source>
        <dbReference type="ARBA" id="ARBA00004141"/>
    </source>
</evidence>
<dbReference type="InterPro" id="IPR026673">
    <property type="entry name" value="SPEC3/Stum"/>
</dbReference>
<evidence type="ECO:0000256" key="6">
    <source>
        <dbReference type="SAM" id="Phobius"/>
    </source>
</evidence>
<proteinExistence type="predicted"/>
<comment type="subcellular location">
    <subcellularLocation>
        <location evidence="1">Membrane</location>
        <topology evidence="1">Multi-pass membrane protein</topology>
    </subcellularLocation>
</comment>
<dbReference type="GeneID" id="102809471"/>
<dbReference type="Pfam" id="PF15795">
    <property type="entry name" value="Spec3"/>
    <property type="match status" value="1"/>
</dbReference>
<accession>A0ABM0MWJ2</accession>
<organism evidence="7 8">
    <name type="scientific">Saccoglossus kowalevskii</name>
    <name type="common">Acorn worm</name>
    <dbReference type="NCBI Taxonomy" id="10224"/>
    <lineage>
        <taxon>Eukaryota</taxon>
        <taxon>Metazoa</taxon>
        <taxon>Hemichordata</taxon>
        <taxon>Enteropneusta</taxon>
        <taxon>Harrimaniidae</taxon>
        <taxon>Saccoglossus</taxon>
    </lineage>
</organism>
<name>A0ABM0MWJ2_SACKO</name>
<evidence type="ECO:0000313" key="7">
    <source>
        <dbReference type="Proteomes" id="UP000694865"/>
    </source>
</evidence>
<evidence type="ECO:0000256" key="4">
    <source>
        <dbReference type="ARBA" id="ARBA00023136"/>
    </source>
</evidence>
<feature type="transmembrane region" description="Helical" evidence="6">
    <location>
        <begin position="59"/>
        <end position="86"/>
    </location>
</feature>
<keyword evidence="2 6" id="KW-0812">Transmembrane</keyword>
<protein>
    <submittedName>
        <fullName evidence="8">Uncharacterized protein LOC102809471</fullName>
    </submittedName>
</protein>
<reference evidence="8" key="1">
    <citation type="submission" date="2025-08" db="UniProtKB">
        <authorList>
            <consortium name="RefSeq"/>
        </authorList>
    </citation>
    <scope>IDENTIFICATION</scope>
    <source>
        <tissue evidence="8">Testes</tissue>
    </source>
</reference>
<evidence type="ECO:0000256" key="2">
    <source>
        <dbReference type="ARBA" id="ARBA00022692"/>
    </source>
</evidence>
<sequence>MAEIVHYNSHLQEIELTTPRQGGLSTTTTNTDGTDMINSHNGEGERALKMCLPMFPMCFAATCLIFNIVIPGSGSILAAFGALFCCNKTSFGLRAAHFCFNFWCGIFQLAFAILIVGWIWSVLWGLMYVGFALDDDEKDEYGASRSRRNNVRPHPATVYPYPPMASPPPPPGSPPPSLRPGSPPPSYNEAMQFEPPTEEALVAVQNRYGHFTTVSIPPPSQTIYYSENGAQTSSQSTTDPPVDFHTPGQVPTETT</sequence>
<keyword evidence="4 6" id="KW-0472">Membrane</keyword>
<keyword evidence="7" id="KW-1185">Reference proteome</keyword>
<dbReference type="Proteomes" id="UP000694865">
    <property type="component" value="Unplaced"/>
</dbReference>
<feature type="region of interest" description="Disordered" evidence="5">
    <location>
        <begin position="142"/>
        <end position="191"/>
    </location>
</feature>
<dbReference type="PANTHER" id="PTHR21676:SF6">
    <property type="entry name" value="PROTEIN STUM"/>
    <property type="match status" value="1"/>
</dbReference>
<dbReference type="PANTHER" id="PTHR21676">
    <property type="entry name" value="PROTEIN STUM"/>
    <property type="match status" value="1"/>
</dbReference>
<evidence type="ECO:0000313" key="8">
    <source>
        <dbReference type="RefSeq" id="XP_006824383.1"/>
    </source>
</evidence>
<feature type="transmembrane region" description="Helical" evidence="6">
    <location>
        <begin position="98"/>
        <end position="120"/>
    </location>
</feature>
<gene>
    <name evidence="8" type="primary">LOC102809471</name>
</gene>
<feature type="region of interest" description="Disordered" evidence="5">
    <location>
        <begin position="212"/>
        <end position="255"/>
    </location>
</feature>
<feature type="compositionally biased region" description="Pro residues" evidence="5">
    <location>
        <begin position="160"/>
        <end position="186"/>
    </location>
</feature>
<keyword evidence="3 6" id="KW-1133">Transmembrane helix</keyword>